<feature type="non-terminal residue" evidence="2">
    <location>
        <position position="219"/>
    </location>
</feature>
<feature type="compositionally biased region" description="Basic residues" evidence="1">
    <location>
        <begin position="102"/>
        <end position="114"/>
    </location>
</feature>
<dbReference type="EMBL" id="QXFV01010119">
    <property type="protein sequence ID" value="KAE8954137.1"/>
    <property type="molecule type" value="Genomic_DNA"/>
</dbReference>
<accession>A0A6A3GCD7</accession>
<organism evidence="2 3">
    <name type="scientific">Phytophthora rubi</name>
    <dbReference type="NCBI Taxonomy" id="129364"/>
    <lineage>
        <taxon>Eukaryota</taxon>
        <taxon>Sar</taxon>
        <taxon>Stramenopiles</taxon>
        <taxon>Oomycota</taxon>
        <taxon>Peronosporomycetes</taxon>
        <taxon>Peronosporales</taxon>
        <taxon>Peronosporaceae</taxon>
        <taxon>Phytophthora</taxon>
    </lineage>
</organism>
<protein>
    <submittedName>
        <fullName evidence="2">Uncharacterized protein</fullName>
    </submittedName>
</protein>
<gene>
    <name evidence="2" type="ORF">PR001_g32617</name>
</gene>
<dbReference type="Proteomes" id="UP000429607">
    <property type="component" value="Unassembled WGS sequence"/>
</dbReference>
<sequence length="219" mass="24074">MGQFSVLADSDSEEDEVAFMDVDEGKQEFDAVAEEEDRDEAPYAYDGDSAADESATVQGQINDPEMIADQKEVNHQIVKEAVNLDVDDEEMTAVQNQPGRAKPLKSGRKRKQHSQTRGLQDGALKNKQSSMTNYIQKGVRGPGQTASNVVETKVQEMINALPADIYRDMVAASPVSHESVDPSQDQECIICETKRGTADGDQDLPVQLGQWLHSFDGEE</sequence>
<proteinExistence type="predicted"/>
<comment type="caution">
    <text evidence="2">The sequence shown here is derived from an EMBL/GenBank/DDBJ whole genome shotgun (WGS) entry which is preliminary data.</text>
</comment>
<feature type="region of interest" description="Disordered" evidence="1">
    <location>
        <begin position="32"/>
        <end position="58"/>
    </location>
</feature>
<evidence type="ECO:0000313" key="2">
    <source>
        <dbReference type="EMBL" id="KAE8954137.1"/>
    </source>
</evidence>
<evidence type="ECO:0000313" key="3">
    <source>
        <dbReference type="Proteomes" id="UP000429607"/>
    </source>
</evidence>
<name>A0A6A3GCD7_9STRA</name>
<reference evidence="2 3" key="1">
    <citation type="submission" date="2018-09" db="EMBL/GenBank/DDBJ databases">
        <title>Genomic investigation of the strawberry pathogen Phytophthora fragariae indicates pathogenicity is determined by transcriptional variation in three key races.</title>
        <authorList>
            <person name="Adams T.M."/>
            <person name="Armitage A.D."/>
            <person name="Sobczyk M.K."/>
            <person name="Bates H.J."/>
            <person name="Dunwell J.M."/>
            <person name="Nellist C.F."/>
            <person name="Harrison R.J."/>
        </authorList>
    </citation>
    <scope>NUCLEOTIDE SEQUENCE [LARGE SCALE GENOMIC DNA]</scope>
    <source>
        <strain evidence="2 3">SCRP249</strain>
    </source>
</reference>
<evidence type="ECO:0000256" key="1">
    <source>
        <dbReference type="SAM" id="MobiDB-lite"/>
    </source>
</evidence>
<feature type="region of interest" description="Disordered" evidence="1">
    <location>
        <begin position="87"/>
        <end position="129"/>
    </location>
</feature>
<dbReference type="AlphaFoldDB" id="A0A6A3GCD7"/>